<evidence type="ECO:0008006" key="2">
    <source>
        <dbReference type="Google" id="ProtNLM"/>
    </source>
</evidence>
<protein>
    <recommendedName>
        <fullName evidence="2">2-nitropropane dioxygenase</fullName>
    </recommendedName>
</protein>
<reference evidence="1" key="1">
    <citation type="submission" date="2018-05" db="EMBL/GenBank/DDBJ databases">
        <authorList>
            <person name="Lanie J.A."/>
            <person name="Ng W.-L."/>
            <person name="Kazmierczak K.M."/>
            <person name="Andrzejewski T.M."/>
            <person name="Davidsen T.M."/>
            <person name="Wayne K.J."/>
            <person name="Tettelin H."/>
            <person name="Glass J.I."/>
            <person name="Rusch D."/>
            <person name="Podicherti R."/>
            <person name="Tsui H.-C.T."/>
            <person name="Winkler M.E."/>
        </authorList>
    </citation>
    <scope>NUCLEOTIDE SEQUENCE</scope>
</reference>
<gene>
    <name evidence="1" type="ORF">METZ01_LOCUS84125</name>
</gene>
<proteinExistence type="predicted"/>
<sequence length="101" mass="11366">MSDTSTPNEPLEMKCPCCSTKLVVDRINGDILHEERPKKAAVSWDQALSAGEAKQMAAEAMFKEGMDRENRADDILEKKFEEALKRADKSDIPPPRIFDLD</sequence>
<dbReference type="AlphaFoldDB" id="A0A381UU66"/>
<organism evidence="1">
    <name type="scientific">marine metagenome</name>
    <dbReference type="NCBI Taxonomy" id="408172"/>
    <lineage>
        <taxon>unclassified sequences</taxon>
        <taxon>metagenomes</taxon>
        <taxon>ecological metagenomes</taxon>
    </lineage>
</organism>
<name>A0A381UU66_9ZZZZ</name>
<dbReference type="EMBL" id="UINC01007074">
    <property type="protein sequence ID" value="SVA31271.1"/>
    <property type="molecule type" value="Genomic_DNA"/>
</dbReference>
<accession>A0A381UU66</accession>
<evidence type="ECO:0000313" key="1">
    <source>
        <dbReference type="EMBL" id="SVA31271.1"/>
    </source>
</evidence>